<gene>
    <name evidence="3" type="ORF">SAMEA2275694_01983</name>
</gene>
<dbReference type="PROSITE" id="PS50943">
    <property type="entry name" value="HTH_CROC1"/>
    <property type="match status" value="1"/>
</dbReference>
<accession>A0A9Q7SDD1</accession>
<dbReference type="AlphaFoldDB" id="A0A9Q7SDD1"/>
<dbReference type="GO" id="GO:0003677">
    <property type="term" value="F:DNA binding"/>
    <property type="evidence" value="ECO:0007669"/>
    <property type="project" value="InterPro"/>
</dbReference>
<sequence length="208" mass="22394">MENITEQVGDRVARARAEMGLTQADLADAMSTRLGREIRPLTVTRLEGGKRPIGVDELVAIAAALGIEPADLLSDVRLSSGAVRAAATGQKYVRASDELQDSIRGWQLAHEEVVAILKNAELFDSLPVSTQKWLRAIGEQSLIELVEASSRKTTKPSLPKHRKGAGTPVAAGVSWSPDGSHDELPPEPRRSMKEHLDAIFGTADDSKT</sequence>
<dbReference type="SUPFAM" id="SSF47413">
    <property type="entry name" value="lambda repressor-like DNA-binding domains"/>
    <property type="match status" value="1"/>
</dbReference>
<feature type="compositionally biased region" description="Basic and acidic residues" evidence="1">
    <location>
        <begin position="179"/>
        <end position="197"/>
    </location>
</feature>
<dbReference type="SMART" id="SM00530">
    <property type="entry name" value="HTH_XRE"/>
    <property type="match status" value="1"/>
</dbReference>
<dbReference type="Gene3D" id="1.10.260.40">
    <property type="entry name" value="lambda repressor-like DNA-binding domains"/>
    <property type="match status" value="1"/>
</dbReference>
<proteinExistence type="predicted"/>
<dbReference type="InterPro" id="IPR001387">
    <property type="entry name" value="Cro/C1-type_HTH"/>
</dbReference>
<feature type="region of interest" description="Disordered" evidence="1">
    <location>
        <begin position="150"/>
        <end position="208"/>
    </location>
</feature>
<dbReference type="RefSeq" id="WP_074357619.1">
    <property type="nucleotide sequence ID" value="NZ_FSCP01000003.1"/>
</dbReference>
<dbReference type="EMBL" id="FSFA01000002">
    <property type="protein sequence ID" value="SHX23710.1"/>
    <property type="molecule type" value="Genomic_DNA"/>
</dbReference>
<evidence type="ECO:0000259" key="2">
    <source>
        <dbReference type="PROSITE" id="PS50943"/>
    </source>
</evidence>
<feature type="compositionally biased region" description="Basic residues" evidence="1">
    <location>
        <begin position="152"/>
        <end position="164"/>
    </location>
</feature>
<dbReference type="Pfam" id="PF01381">
    <property type="entry name" value="HTH_3"/>
    <property type="match status" value="1"/>
</dbReference>
<evidence type="ECO:0000313" key="4">
    <source>
        <dbReference type="Proteomes" id="UP000185183"/>
    </source>
</evidence>
<organism evidence="3 4">
    <name type="scientific">Mycobacteroides abscessus subsp. bolletii</name>
    <dbReference type="NCBI Taxonomy" id="319705"/>
    <lineage>
        <taxon>Bacteria</taxon>
        <taxon>Bacillati</taxon>
        <taxon>Actinomycetota</taxon>
        <taxon>Actinomycetes</taxon>
        <taxon>Mycobacteriales</taxon>
        <taxon>Mycobacteriaceae</taxon>
        <taxon>Mycobacteroides</taxon>
        <taxon>Mycobacteroides abscessus</taxon>
    </lineage>
</organism>
<comment type="caution">
    <text evidence="3">The sequence shown here is derived from an EMBL/GenBank/DDBJ whole genome shotgun (WGS) entry which is preliminary data.</text>
</comment>
<dbReference type="Proteomes" id="UP000185183">
    <property type="component" value="Unassembled WGS sequence"/>
</dbReference>
<dbReference type="CDD" id="cd00093">
    <property type="entry name" value="HTH_XRE"/>
    <property type="match status" value="1"/>
</dbReference>
<evidence type="ECO:0000313" key="3">
    <source>
        <dbReference type="EMBL" id="SHX23710.1"/>
    </source>
</evidence>
<reference evidence="3 4" key="1">
    <citation type="submission" date="2016-11" db="EMBL/GenBank/DDBJ databases">
        <authorList>
            <consortium name="Pathogen Informatics"/>
        </authorList>
    </citation>
    <scope>NUCLEOTIDE SEQUENCE [LARGE SCALE GENOMIC DNA]</scope>
    <source>
        <strain evidence="3 4">968</strain>
    </source>
</reference>
<name>A0A9Q7SDD1_9MYCO</name>
<feature type="domain" description="HTH cro/C1-type" evidence="2">
    <location>
        <begin position="12"/>
        <end position="72"/>
    </location>
</feature>
<evidence type="ECO:0000256" key="1">
    <source>
        <dbReference type="SAM" id="MobiDB-lite"/>
    </source>
</evidence>
<protein>
    <submittedName>
        <fullName evidence="3">DNA binding protein</fullName>
    </submittedName>
</protein>
<dbReference type="InterPro" id="IPR010982">
    <property type="entry name" value="Lambda_DNA-bd_dom_sf"/>
</dbReference>